<keyword evidence="1" id="KW-0812">Transmembrane</keyword>
<proteinExistence type="predicted"/>
<comment type="caution">
    <text evidence="2">The sequence shown here is derived from an EMBL/GenBank/DDBJ whole genome shotgun (WGS) entry which is preliminary data.</text>
</comment>
<dbReference type="EMBL" id="LAZR01009138">
    <property type="protein sequence ID" value="KKM74454.1"/>
    <property type="molecule type" value="Genomic_DNA"/>
</dbReference>
<reference evidence="2" key="1">
    <citation type="journal article" date="2015" name="Nature">
        <title>Complex archaea that bridge the gap between prokaryotes and eukaryotes.</title>
        <authorList>
            <person name="Spang A."/>
            <person name="Saw J.H."/>
            <person name="Jorgensen S.L."/>
            <person name="Zaremba-Niedzwiedzka K."/>
            <person name="Martijn J."/>
            <person name="Lind A.E."/>
            <person name="van Eijk R."/>
            <person name="Schleper C."/>
            <person name="Guy L."/>
            <person name="Ettema T.J."/>
        </authorList>
    </citation>
    <scope>NUCLEOTIDE SEQUENCE</scope>
</reference>
<accession>A0A0F9JXB7</accession>
<keyword evidence="1" id="KW-1133">Transmembrane helix</keyword>
<organism evidence="2">
    <name type="scientific">marine sediment metagenome</name>
    <dbReference type="NCBI Taxonomy" id="412755"/>
    <lineage>
        <taxon>unclassified sequences</taxon>
        <taxon>metagenomes</taxon>
        <taxon>ecological metagenomes</taxon>
    </lineage>
</organism>
<feature type="transmembrane region" description="Helical" evidence="1">
    <location>
        <begin position="170"/>
        <end position="193"/>
    </location>
</feature>
<keyword evidence="1" id="KW-0472">Membrane</keyword>
<name>A0A0F9JXB7_9ZZZZ</name>
<evidence type="ECO:0000313" key="2">
    <source>
        <dbReference type="EMBL" id="KKM74454.1"/>
    </source>
</evidence>
<protein>
    <submittedName>
        <fullName evidence="2">Uncharacterized protein</fullName>
    </submittedName>
</protein>
<dbReference type="Gene3D" id="1.10.472.170">
    <property type="match status" value="1"/>
</dbReference>
<sequence length="227" mass="26758">MKKNYDLASRIKHKETEYRIFNLLNKVVPYLNLNKNIQTNSAYFYKKITKEEEKILNNLALIAFCVFYAVRQEYHNAPITISEISAVFQNFGHRVTPRLILRNGVNYKHHLNNTSTPHKSEDYLIRLVNQLIRHEDLPNRLLFKGVSWDKTKLIGFVSALQIEVQISQGMLLFGIFFLMLIIIPSILNINYGFKKDSIIKKNLKIPKDRKEYYKNLKKLRNKISQSI</sequence>
<gene>
    <name evidence="2" type="ORF">LCGC14_1400130</name>
</gene>
<dbReference type="AlphaFoldDB" id="A0A0F9JXB7"/>
<evidence type="ECO:0000256" key="1">
    <source>
        <dbReference type="SAM" id="Phobius"/>
    </source>
</evidence>